<proteinExistence type="predicted"/>
<dbReference type="GO" id="GO:0008168">
    <property type="term" value="F:methyltransferase activity"/>
    <property type="evidence" value="ECO:0007669"/>
    <property type="project" value="UniProtKB-KW"/>
</dbReference>
<dbReference type="InterPro" id="IPR029063">
    <property type="entry name" value="SAM-dependent_MTases_sf"/>
</dbReference>
<name>A0ABN3ED36_9ACTN</name>
<accession>A0ABN3ED36</accession>
<evidence type="ECO:0000313" key="3">
    <source>
        <dbReference type="Proteomes" id="UP001500305"/>
    </source>
</evidence>
<reference evidence="2 3" key="1">
    <citation type="journal article" date="2019" name="Int. J. Syst. Evol. Microbiol.">
        <title>The Global Catalogue of Microorganisms (GCM) 10K type strain sequencing project: providing services to taxonomists for standard genome sequencing and annotation.</title>
        <authorList>
            <consortium name="The Broad Institute Genomics Platform"/>
            <consortium name="The Broad Institute Genome Sequencing Center for Infectious Disease"/>
            <person name="Wu L."/>
            <person name="Ma J."/>
        </authorList>
    </citation>
    <scope>NUCLEOTIDE SEQUENCE [LARGE SCALE GENOMIC DNA]</scope>
    <source>
        <strain evidence="2 3">JCM 7356</strain>
    </source>
</reference>
<dbReference type="Proteomes" id="UP001500305">
    <property type="component" value="Unassembled WGS sequence"/>
</dbReference>
<dbReference type="EMBL" id="BAAATR010000020">
    <property type="protein sequence ID" value="GAA2255456.1"/>
    <property type="molecule type" value="Genomic_DNA"/>
</dbReference>
<evidence type="ECO:0000313" key="2">
    <source>
        <dbReference type="EMBL" id="GAA2255456.1"/>
    </source>
</evidence>
<protein>
    <submittedName>
        <fullName evidence="2">SAM-dependent methyltransferase</fullName>
    </submittedName>
</protein>
<gene>
    <name evidence="2" type="ORF">GCM10010430_44090</name>
</gene>
<dbReference type="GO" id="GO:0032259">
    <property type="term" value="P:methylation"/>
    <property type="evidence" value="ECO:0007669"/>
    <property type="project" value="UniProtKB-KW"/>
</dbReference>
<feature type="region of interest" description="Disordered" evidence="1">
    <location>
        <begin position="1"/>
        <end position="31"/>
    </location>
</feature>
<keyword evidence="3" id="KW-1185">Reference proteome</keyword>
<sequence>MNTTHLPPPARTPWGAVIPDPGDDQAAGPDFSRASSARLTNYLLGGQSHLAADRKLGDALLTAAPDRAAEQTAVACRAFMATTTVHLASIGVRQFVDLGCGLPAPSWRKDTPELHQLVHECAEDARVLYVDIDPTVMTHARALLRGARPGTVGHLEADLTAPAKVLTSPELAGAIDLKAPVAVSLHDVLHLIPDHLAYPAVEAYKQALPSGSTLTISHQGGDSAQLMSAAYRSAEVRYHPRGRDEVARFFDGWELTGPGVAPVSEWPSSLSPDRSQALRRAGAYAAIARKP</sequence>
<feature type="compositionally biased region" description="Pro residues" evidence="1">
    <location>
        <begin position="1"/>
        <end position="11"/>
    </location>
</feature>
<evidence type="ECO:0000256" key="1">
    <source>
        <dbReference type="SAM" id="MobiDB-lite"/>
    </source>
</evidence>
<dbReference type="RefSeq" id="WP_344638186.1">
    <property type="nucleotide sequence ID" value="NZ_BAAATR010000020.1"/>
</dbReference>
<keyword evidence="2" id="KW-0489">Methyltransferase</keyword>
<dbReference type="InterPro" id="IPR006764">
    <property type="entry name" value="SAM_dep_MeTrfase_SAV2177_type"/>
</dbReference>
<organism evidence="2 3">
    <name type="scientific">Kitasatospora cystarginea</name>
    <dbReference type="NCBI Taxonomy" id="58350"/>
    <lineage>
        <taxon>Bacteria</taxon>
        <taxon>Bacillati</taxon>
        <taxon>Actinomycetota</taxon>
        <taxon>Actinomycetes</taxon>
        <taxon>Kitasatosporales</taxon>
        <taxon>Streptomycetaceae</taxon>
        <taxon>Kitasatospora</taxon>
    </lineage>
</organism>
<dbReference type="Gene3D" id="3.40.50.150">
    <property type="entry name" value="Vaccinia Virus protein VP39"/>
    <property type="match status" value="1"/>
</dbReference>
<keyword evidence="2" id="KW-0808">Transferase</keyword>
<comment type="caution">
    <text evidence="2">The sequence shown here is derived from an EMBL/GenBank/DDBJ whole genome shotgun (WGS) entry which is preliminary data.</text>
</comment>
<dbReference type="SUPFAM" id="SSF53335">
    <property type="entry name" value="S-adenosyl-L-methionine-dependent methyltransferases"/>
    <property type="match status" value="1"/>
</dbReference>
<dbReference type="Pfam" id="PF04672">
    <property type="entry name" value="Methyltransf_19"/>
    <property type="match status" value="1"/>
</dbReference>
<dbReference type="PIRSF" id="PIRSF017393">
    <property type="entry name" value="MTase_SAV2177"/>
    <property type="match status" value="1"/>
</dbReference>